<name>A0A6C2UJ54_9BACT</name>
<dbReference type="InterPro" id="IPR036583">
    <property type="entry name" value="23S_rRNA_IVS_sf"/>
</dbReference>
<dbReference type="CDD" id="cd16377">
    <property type="entry name" value="23S_rRNA_IVP_like"/>
    <property type="match status" value="1"/>
</dbReference>
<dbReference type="EMBL" id="CAAHFH010000001">
    <property type="protein sequence ID" value="VGO20138.1"/>
    <property type="molecule type" value="Genomic_DNA"/>
</dbReference>
<proteinExistence type="predicted"/>
<evidence type="ECO:0000313" key="1">
    <source>
        <dbReference type="EMBL" id="VGO20138.1"/>
    </source>
</evidence>
<dbReference type="Proteomes" id="UP000346198">
    <property type="component" value="Unassembled WGS sequence"/>
</dbReference>
<dbReference type="PANTHER" id="PTHR38471">
    <property type="entry name" value="FOUR HELIX BUNDLE PROTEIN"/>
    <property type="match status" value="1"/>
</dbReference>
<dbReference type="PANTHER" id="PTHR38471:SF2">
    <property type="entry name" value="FOUR HELIX BUNDLE PROTEIN"/>
    <property type="match status" value="1"/>
</dbReference>
<dbReference type="NCBIfam" id="TIGR02436">
    <property type="entry name" value="four helix bundle protein"/>
    <property type="match status" value="1"/>
</dbReference>
<keyword evidence="2" id="KW-1185">Reference proteome</keyword>
<accession>A0A6C2UJ54</accession>
<dbReference type="Pfam" id="PF05635">
    <property type="entry name" value="23S_rRNA_IVP"/>
    <property type="match status" value="1"/>
</dbReference>
<organism evidence="1 2">
    <name type="scientific">Pontiella sulfatireligans</name>
    <dbReference type="NCBI Taxonomy" id="2750658"/>
    <lineage>
        <taxon>Bacteria</taxon>
        <taxon>Pseudomonadati</taxon>
        <taxon>Kiritimatiellota</taxon>
        <taxon>Kiritimatiellia</taxon>
        <taxon>Kiritimatiellales</taxon>
        <taxon>Pontiellaceae</taxon>
        <taxon>Pontiella</taxon>
    </lineage>
</organism>
<evidence type="ECO:0008006" key="3">
    <source>
        <dbReference type="Google" id="ProtNLM"/>
    </source>
</evidence>
<protein>
    <recommendedName>
        <fullName evidence="3">Four helix bundle protein</fullName>
    </recommendedName>
</protein>
<dbReference type="Gene3D" id="1.20.1440.60">
    <property type="entry name" value="23S rRNA-intervening sequence"/>
    <property type="match status" value="1"/>
</dbReference>
<evidence type="ECO:0000313" key="2">
    <source>
        <dbReference type="Proteomes" id="UP000346198"/>
    </source>
</evidence>
<gene>
    <name evidence="1" type="ORF">SCARR_02199</name>
</gene>
<dbReference type="SUPFAM" id="SSF158446">
    <property type="entry name" value="IVS-encoded protein-like"/>
    <property type="match status" value="1"/>
</dbReference>
<dbReference type="InterPro" id="IPR012657">
    <property type="entry name" value="23S_rRNA-intervening_sequence"/>
</dbReference>
<dbReference type="AlphaFoldDB" id="A0A6C2UJ54"/>
<dbReference type="RefSeq" id="WP_136061580.1">
    <property type="nucleotide sequence ID" value="NZ_CAAHFH010000001.1"/>
</dbReference>
<sequence length="127" mass="15276">MNYRHLDIWKLACQLTVEIHKMTMNDLPRFELYEEGSQIRRSAKSIRSNIVEGYGRRRYKQDFIQFFTYSHSFCDETIDHLEILFETGSLADQSLYTSMLERLNELGRKLNRFIQSVEKQHNNFEES</sequence>
<reference evidence="1 2" key="1">
    <citation type="submission" date="2019-04" db="EMBL/GenBank/DDBJ databases">
        <authorList>
            <person name="Van Vliet M D."/>
        </authorList>
    </citation>
    <scope>NUCLEOTIDE SEQUENCE [LARGE SCALE GENOMIC DNA]</scope>
    <source>
        <strain evidence="1 2">F21</strain>
    </source>
</reference>